<dbReference type="Pfam" id="PF02021">
    <property type="entry name" value="UPF0102"/>
    <property type="match status" value="1"/>
</dbReference>
<dbReference type="EMBL" id="JADILX010000008">
    <property type="protein sequence ID" value="MBO8484888.1"/>
    <property type="molecule type" value="Genomic_DNA"/>
</dbReference>
<dbReference type="PANTHER" id="PTHR34039:SF1">
    <property type="entry name" value="UPF0102 PROTEIN YRAN"/>
    <property type="match status" value="1"/>
</dbReference>
<reference evidence="3" key="1">
    <citation type="submission" date="2020-10" db="EMBL/GenBank/DDBJ databases">
        <authorList>
            <person name="Gilroy R."/>
        </authorList>
    </citation>
    <scope>NUCLEOTIDE SEQUENCE</scope>
    <source>
        <strain evidence="3">B2-16538</strain>
    </source>
</reference>
<organism evidence="3 4">
    <name type="scientific">Candidatus Cryptobacteroides excrementavium</name>
    <dbReference type="NCBI Taxonomy" id="2840759"/>
    <lineage>
        <taxon>Bacteria</taxon>
        <taxon>Pseudomonadati</taxon>
        <taxon>Bacteroidota</taxon>
        <taxon>Bacteroidia</taxon>
        <taxon>Bacteroidales</taxon>
        <taxon>Candidatus Cryptobacteroides</taxon>
    </lineage>
</organism>
<protein>
    <recommendedName>
        <fullName evidence="2">UPF0102 protein IAB78_00495</fullName>
    </recommendedName>
</protein>
<evidence type="ECO:0000256" key="2">
    <source>
        <dbReference type="HAMAP-Rule" id="MF_00048"/>
    </source>
</evidence>
<evidence type="ECO:0000256" key="1">
    <source>
        <dbReference type="ARBA" id="ARBA00006738"/>
    </source>
</evidence>
<comment type="similarity">
    <text evidence="1 2">Belongs to the UPF0102 family.</text>
</comment>
<dbReference type="InterPro" id="IPR011335">
    <property type="entry name" value="Restrct_endonuc-II-like"/>
</dbReference>
<dbReference type="InterPro" id="IPR011856">
    <property type="entry name" value="tRNA_endonuc-like_dom_sf"/>
</dbReference>
<dbReference type="Gene3D" id="3.40.1350.10">
    <property type="match status" value="1"/>
</dbReference>
<evidence type="ECO:0000313" key="3">
    <source>
        <dbReference type="EMBL" id="MBO8484888.1"/>
    </source>
</evidence>
<evidence type="ECO:0000313" key="4">
    <source>
        <dbReference type="Proteomes" id="UP000823750"/>
    </source>
</evidence>
<dbReference type="CDD" id="cd20736">
    <property type="entry name" value="PoNe_Nuclease"/>
    <property type="match status" value="1"/>
</dbReference>
<dbReference type="HAMAP" id="MF_00048">
    <property type="entry name" value="UPF0102"/>
    <property type="match status" value="1"/>
</dbReference>
<reference evidence="3" key="2">
    <citation type="journal article" date="2021" name="PeerJ">
        <title>Extensive microbial diversity within the chicken gut microbiome revealed by metagenomics and culture.</title>
        <authorList>
            <person name="Gilroy R."/>
            <person name="Ravi A."/>
            <person name="Getino M."/>
            <person name="Pursley I."/>
            <person name="Horton D.L."/>
            <person name="Alikhan N.F."/>
            <person name="Baker D."/>
            <person name="Gharbi K."/>
            <person name="Hall N."/>
            <person name="Watson M."/>
            <person name="Adriaenssens E.M."/>
            <person name="Foster-Nyarko E."/>
            <person name="Jarju S."/>
            <person name="Secka A."/>
            <person name="Antonio M."/>
            <person name="Oren A."/>
            <person name="Chaudhuri R.R."/>
            <person name="La Ragione R."/>
            <person name="Hildebrand F."/>
            <person name="Pallen M.J."/>
        </authorList>
    </citation>
    <scope>NUCLEOTIDE SEQUENCE</scope>
    <source>
        <strain evidence="3">B2-16538</strain>
    </source>
</reference>
<dbReference type="InterPro" id="IPR003509">
    <property type="entry name" value="UPF0102_YraN-like"/>
</dbReference>
<dbReference type="GO" id="GO:0003676">
    <property type="term" value="F:nucleic acid binding"/>
    <property type="evidence" value="ECO:0007669"/>
    <property type="project" value="InterPro"/>
</dbReference>
<proteinExistence type="inferred from homology"/>
<comment type="caution">
    <text evidence="3">The sequence shown here is derived from an EMBL/GenBank/DDBJ whole genome shotgun (WGS) entry which is preliminary data.</text>
</comment>
<accession>A0A9D9J1F8</accession>
<name>A0A9D9J1F8_9BACT</name>
<dbReference type="AlphaFoldDB" id="A0A9D9J1F8"/>
<dbReference type="PANTHER" id="PTHR34039">
    <property type="entry name" value="UPF0102 PROTEIN YRAN"/>
    <property type="match status" value="1"/>
</dbReference>
<gene>
    <name evidence="3" type="ORF">IAB78_00495</name>
</gene>
<dbReference type="SUPFAM" id="SSF52980">
    <property type="entry name" value="Restriction endonuclease-like"/>
    <property type="match status" value="1"/>
</dbReference>
<sequence length="128" mass="14596">MENRKNTGQEGKIGRHGEDLVCRHLLGCGHTILERNWRSGHLEIDIISMDSQGIHFVEVKSRRTPLMSDPVESVDTGKQKRIAAAASRYMKTHDTGDRECFFDVATVTFDGKTTELRYYPHAYIPVYV</sequence>
<dbReference type="Proteomes" id="UP000823750">
    <property type="component" value="Unassembled WGS sequence"/>
</dbReference>